<dbReference type="WBParaSite" id="PS1159_v2.g6507.t1">
    <property type="protein sequence ID" value="PS1159_v2.g6507.t1"/>
    <property type="gene ID" value="PS1159_v2.g6507"/>
</dbReference>
<evidence type="ECO:0000313" key="1">
    <source>
        <dbReference type="Proteomes" id="UP000887580"/>
    </source>
</evidence>
<sequence>MDQRVKVLFDFAEHRNELYYFFGLLCLLGWLAFNLWVLRDYFCPWWFEQIYTETGLPQQKLELKKAEIIMRNRVSNAFSITTNIAVPNHQIRFNSISETRHNSLPQNVSSSTIRPQQHRSQSTVVMGF</sequence>
<organism evidence="1 2">
    <name type="scientific">Panagrolaimus sp. PS1159</name>
    <dbReference type="NCBI Taxonomy" id="55785"/>
    <lineage>
        <taxon>Eukaryota</taxon>
        <taxon>Metazoa</taxon>
        <taxon>Ecdysozoa</taxon>
        <taxon>Nematoda</taxon>
        <taxon>Chromadorea</taxon>
        <taxon>Rhabditida</taxon>
        <taxon>Tylenchina</taxon>
        <taxon>Panagrolaimomorpha</taxon>
        <taxon>Panagrolaimoidea</taxon>
        <taxon>Panagrolaimidae</taxon>
        <taxon>Panagrolaimus</taxon>
    </lineage>
</organism>
<protein>
    <submittedName>
        <fullName evidence="2">ATP synthase F0 subunit 8</fullName>
    </submittedName>
</protein>
<name>A0AC35GMX8_9BILA</name>
<evidence type="ECO:0000313" key="2">
    <source>
        <dbReference type="WBParaSite" id="PS1159_v2.g6507.t1"/>
    </source>
</evidence>
<proteinExistence type="predicted"/>
<dbReference type="Proteomes" id="UP000887580">
    <property type="component" value="Unplaced"/>
</dbReference>
<accession>A0AC35GMX8</accession>
<reference evidence="2" key="1">
    <citation type="submission" date="2022-11" db="UniProtKB">
        <authorList>
            <consortium name="WormBaseParasite"/>
        </authorList>
    </citation>
    <scope>IDENTIFICATION</scope>
</reference>